<evidence type="ECO:0000256" key="3">
    <source>
        <dbReference type="ARBA" id="ARBA00023125"/>
    </source>
</evidence>
<protein>
    <submittedName>
        <fullName evidence="6">LysR family transcriptional regulator</fullName>
    </submittedName>
</protein>
<dbReference type="SUPFAM" id="SSF53850">
    <property type="entry name" value="Periplasmic binding protein-like II"/>
    <property type="match status" value="1"/>
</dbReference>
<keyword evidence="3" id="KW-0238">DNA-binding</keyword>
<evidence type="ECO:0000313" key="6">
    <source>
        <dbReference type="EMBL" id="AZP12167.1"/>
    </source>
</evidence>
<keyword evidence="4" id="KW-0804">Transcription</keyword>
<evidence type="ECO:0000256" key="1">
    <source>
        <dbReference type="ARBA" id="ARBA00009437"/>
    </source>
</evidence>
<dbReference type="Pfam" id="PF00126">
    <property type="entry name" value="HTH_1"/>
    <property type="match status" value="1"/>
</dbReference>
<evidence type="ECO:0000313" key="7">
    <source>
        <dbReference type="Proteomes" id="UP000275663"/>
    </source>
</evidence>
<sequence>MDRITAAQVFVEIAQRGSMVAAAEALDMSRAMVTRYLAEMEAWAGARLLHRSTRRLSLSAAGEQTLERCRAMLALAGSMHNASLDPATPQGLLRIASSHWLAQGTLADAVSSFLVHYPLTAIELQVDNRAVNLVQQGIDLAIRITNALEPNQIARRLATCDSMVCAAPAYLAQHGWPQNIQDLSAHNCLTYSYFGKSLWQFSHAGQTSAVAVSGNLSSNESMALLAASIKGVGISLQPRAAVAALIASGQLLQLLPEYQPQQLGVYGIYTSREHMQPALRAMLDHLLEWFAQDPDWRPAESA</sequence>
<proteinExistence type="inferred from homology"/>
<dbReference type="Proteomes" id="UP000275663">
    <property type="component" value="Chromosome"/>
</dbReference>
<keyword evidence="7" id="KW-1185">Reference proteome</keyword>
<dbReference type="InterPro" id="IPR036388">
    <property type="entry name" value="WH-like_DNA-bd_sf"/>
</dbReference>
<dbReference type="EMBL" id="CP034464">
    <property type="protein sequence ID" value="AZP12167.1"/>
    <property type="molecule type" value="Genomic_DNA"/>
</dbReference>
<dbReference type="PANTHER" id="PTHR30537:SF35">
    <property type="entry name" value="TRANSCRIPTIONAL REGULATORY PROTEIN"/>
    <property type="match status" value="1"/>
</dbReference>
<dbReference type="OrthoDB" id="9786526at2"/>
<dbReference type="AlphaFoldDB" id="A0A3Q9BQF4"/>
<comment type="similarity">
    <text evidence="1">Belongs to the LysR transcriptional regulatory family.</text>
</comment>
<evidence type="ECO:0000256" key="4">
    <source>
        <dbReference type="ARBA" id="ARBA00023163"/>
    </source>
</evidence>
<dbReference type="InterPro" id="IPR058163">
    <property type="entry name" value="LysR-type_TF_proteobact-type"/>
</dbReference>
<dbReference type="InterPro" id="IPR000847">
    <property type="entry name" value="LysR_HTH_N"/>
</dbReference>
<dbReference type="FunFam" id="3.40.190.290:FF:000001">
    <property type="entry name" value="Transcriptional regulator, LysR family"/>
    <property type="match status" value="1"/>
</dbReference>
<name>A0A3Q9BQF4_9BURK</name>
<evidence type="ECO:0000259" key="5">
    <source>
        <dbReference type="PROSITE" id="PS50931"/>
    </source>
</evidence>
<dbReference type="SUPFAM" id="SSF46785">
    <property type="entry name" value="Winged helix' DNA-binding domain"/>
    <property type="match status" value="1"/>
</dbReference>
<dbReference type="GO" id="GO:0003700">
    <property type="term" value="F:DNA-binding transcription factor activity"/>
    <property type="evidence" value="ECO:0007669"/>
    <property type="project" value="InterPro"/>
</dbReference>
<dbReference type="CDD" id="cd08422">
    <property type="entry name" value="PBP2_CrgA_like"/>
    <property type="match status" value="1"/>
</dbReference>
<dbReference type="PANTHER" id="PTHR30537">
    <property type="entry name" value="HTH-TYPE TRANSCRIPTIONAL REGULATOR"/>
    <property type="match status" value="1"/>
</dbReference>
<dbReference type="InterPro" id="IPR005119">
    <property type="entry name" value="LysR_subst-bd"/>
</dbReference>
<gene>
    <name evidence="6" type="ORF">EJN92_09220</name>
</gene>
<dbReference type="PROSITE" id="PS50931">
    <property type="entry name" value="HTH_LYSR"/>
    <property type="match status" value="1"/>
</dbReference>
<dbReference type="Gene3D" id="1.10.10.10">
    <property type="entry name" value="Winged helix-like DNA-binding domain superfamily/Winged helix DNA-binding domain"/>
    <property type="match status" value="1"/>
</dbReference>
<keyword evidence="2" id="KW-0805">Transcription regulation</keyword>
<dbReference type="GO" id="GO:0006351">
    <property type="term" value="P:DNA-templated transcription"/>
    <property type="evidence" value="ECO:0007669"/>
    <property type="project" value="TreeGrafter"/>
</dbReference>
<feature type="domain" description="HTH lysR-type" evidence="5">
    <location>
        <begin position="1"/>
        <end position="59"/>
    </location>
</feature>
<dbReference type="KEGG" id="upv:EJN92_09220"/>
<dbReference type="RefSeq" id="WP_126127549.1">
    <property type="nucleotide sequence ID" value="NZ_CP034464.1"/>
</dbReference>
<dbReference type="Gene3D" id="3.40.190.290">
    <property type="match status" value="1"/>
</dbReference>
<reference evidence="6 7" key="1">
    <citation type="journal article" date="2011" name="Int. J. Syst. Evol. Microbiol.">
        <title>Description of Undibacterium oligocarboniphilum sp. nov., isolated from purified water, and Undibacterium pigrum strain CCUG 49012 as the type strain of Undibacterium parvum sp. nov., and emended descriptions of the genus Undibacterium and the species Undibacterium pigrum.</title>
        <authorList>
            <person name="Eder W."/>
            <person name="Wanner G."/>
            <person name="Ludwig W."/>
            <person name="Busse H.J."/>
            <person name="Ziemke-Kageler F."/>
            <person name="Lang E."/>
        </authorList>
    </citation>
    <scope>NUCLEOTIDE SEQUENCE [LARGE SCALE GENOMIC DNA]</scope>
    <source>
        <strain evidence="6 7">DSM 23061</strain>
    </source>
</reference>
<organism evidence="6 7">
    <name type="scientific">Undibacterium parvum</name>
    <dbReference type="NCBI Taxonomy" id="401471"/>
    <lineage>
        <taxon>Bacteria</taxon>
        <taxon>Pseudomonadati</taxon>
        <taxon>Pseudomonadota</taxon>
        <taxon>Betaproteobacteria</taxon>
        <taxon>Burkholderiales</taxon>
        <taxon>Oxalobacteraceae</taxon>
        <taxon>Undibacterium</taxon>
    </lineage>
</organism>
<evidence type="ECO:0000256" key="2">
    <source>
        <dbReference type="ARBA" id="ARBA00023015"/>
    </source>
</evidence>
<accession>A0A3Q9BQF4</accession>
<dbReference type="Pfam" id="PF03466">
    <property type="entry name" value="LysR_substrate"/>
    <property type="match status" value="1"/>
</dbReference>
<dbReference type="InterPro" id="IPR036390">
    <property type="entry name" value="WH_DNA-bd_sf"/>
</dbReference>
<dbReference type="GO" id="GO:0043565">
    <property type="term" value="F:sequence-specific DNA binding"/>
    <property type="evidence" value="ECO:0007669"/>
    <property type="project" value="TreeGrafter"/>
</dbReference>